<evidence type="ECO:0000259" key="2">
    <source>
        <dbReference type="Pfam" id="PF21043"/>
    </source>
</evidence>
<dbReference type="InterPro" id="IPR041458">
    <property type="entry name" value="Rv3651-like_N"/>
</dbReference>
<reference evidence="3 4" key="1">
    <citation type="submission" date="2024-10" db="EMBL/GenBank/DDBJ databases">
        <title>The Natural Products Discovery Center: Release of the First 8490 Sequenced Strains for Exploring Actinobacteria Biosynthetic Diversity.</title>
        <authorList>
            <person name="Kalkreuter E."/>
            <person name="Kautsar S.A."/>
            <person name="Yang D."/>
            <person name="Bader C.D."/>
            <person name="Teijaro C.N."/>
            <person name="Fluegel L."/>
            <person name="Davis C.M."/>
            <person name="Simpson J.R."/>
            <person name="Lauterbach L."/>
            <person name="Steele A.D."/>
            <person name="Gui C."/>
            <person name="Meng S."/>
            <person name="Li G."/>
            <person name="Viehrig K."/>
            <person name="Ye F."/>
            <person name="Su P."/>
            <person name="Kiefer A.F."/>
            <person name="Nichols A."/>
            <person name="Cepeda A.J."/>
            <person name="Yan W."/>
            <person name="Fan B."/>
            <person name="Jiang Y."/>
            <person name="Adhikari A."/>
            <person name="Zheng C.-J."/>
            <person name="Schuster L."/>
            <person name="Cowan T.M."/>
            <person name="Smanski M.J."/>
            <person name="Chevrette M.G."/>
            <person name="De Carvalho L.P.S."/>
            <person name="Shen B."/>
        </authorList>
    </citation>
    <scope>NUCLEOTIDE SEQUENCE [LARGE SCALE GENOMIC DNA]</scope>
    <source>
        <strain evidence="3 4">NPDC002593</strain>
    </source>
</reference>
<dbReference type="Proteomes" id="UP001601992">
    <property type="component" value="Unassembled WGS sequence"/>
</dbReference>
<keyword evidence="4" id="KW-1185">Reference proteome</keyword>
<protein>
    <submittedName>
        <fullName evidence="3">GAF domain-containing protein</fullName>
    </submittedName>
</protein>
<accession>A0ABW6RSX5</accession>
<evidence type="ECO:0000259" key="1">
    <source>
        <dbReference type="Pfam" id="PF18007"/>
    </source>
</evidence>
<comment type="caution">
    <text evidence="3">The sequence shown here is derived from an EMBL/GenBank/DDBJ whole genome shotgun (WGS) entry which is preliminary data.</text>
</comment>
<evidence type="ECO:0000313" key="3">
    <source>
        <dbReference type="EMBL" id="MFF3566654.1"/>
    </source>
</evidence>
<feature type="domain" description="Rv3651-like C-terminal" evidence="2">
    <location>
        <begin position="211"/>
        <end position="290"/>
    </location>
</feature>
<feature type="domain" description="Rv3651-like N-terminal" evidence="1">
    <location>
        <begin position="2"/>
        <end position="89"/>
    </location>
</feature>
<sequence>METLGAPESWSLVAVGTAPRQWKSLARAVPGRVLPAIAAAHATGEPVERILPKSRHTWSQQRVQAIPVVGPGDRVYAVHVRVGEGDTEPTPAAPYLYNDDDRRLEVVSTGLGPDFDRGRTVWTGTETFEYVERFDDALDWVATMAQAVPGARWLGEMTVRIPGGLRTLMTAARSDDEDPRRWRGLLVDITDSVPPQQKSFEAATVDTLVNANPGLYLAIVDTEQVRVLRWISGPIPGLRWSGDIEERTLPHPDDLERIRAARNHVRAGELNQALPGLRLAATDGGWLRVDAEISPLPHGALDEGRPRFALVRFEVL</sequence>
<gene>
    <name evidence="3" type="ORF">ACFYXQ_02615</name>
</gene>
<proteinExistence type="predicted"/>
<organism evidence="3 4">
    <name type="scientific">Nocardia jiangxiensis</name>
    <dbReference type="NCBI Taxonomy" id="282685"/>
    <lineage>
        <taxon>Bacteria</taxon>
        <taxon>Bacillati</taxon>
        <taxon>Actinomycetota</taxon>
        <taxon>Actinomycetes</taxon>
        <taxon>Mycobacteriales</taxon>
        <taxon>Nocardiaceae</taxon>
        <taxon>Nocardia</taxon>
    </lineage>
</organism>
<evidence type="ECO:0000313" key="4">
    <source>
        <dbReference type="Proteomes" id="UP001601992"/>
    </source>
</evidence>
<name>A0ABW6RSX5_9NOCA</name>
<dbReference type="EMBL" id="JBIAQY010000001">
    <property type="protein sequence ID" value="MFF3566654.1"/>
    <property type="molecule type" value="Genomic_DNA"/>
</dbReference>
<dbReference type="Pfam" id="PF21043">
    <property type="entry name" value="Rv3651-like_C"/>
    <property type="match status" value="1"/>
</dbReference>
<dbReference type="Pfam" id="PF18007">
    <property type="entry name" value="Rv3651-like_N"/>
    <property type="match status" value="1"/>
</dbReference>
<dbReference type="InterPro" id="IPR048578">
    <property type="entry name" value="Rv3651-like_C"/>
</dbReference>
<dbReference type="RefSeq" id="WP_387402629.1">
    <property type="nucleotide sequence ID" value="NZ_JBIAQY010000001.1"/>
</dbReference>